<keyword evidence="1" id="KW-0175">Coiled coil</keyword>
<keyword evidence="2" id="KW-0472">Membrane</keyword>
<keyword evidence="2" id="KW-0812">Transmembrane</keyword>
<name>A0A6J7WQL7_9CAUD</name>
<dbReference type="EMBL" id="LR798274">
    <property type="protein sequence ID" value="CAB5219035.1"/>
    <property type="molecule type" value="Genomic_DNA"/>
</dbReference>
<feature type="coiled-coil region" evidence="1">
    <location>
        <begin position="495"/>
        <end position="529"/>
    </location>
</feature>
<accession>A0A6J7WQL7</accession>
<protein>
    <submittedName>
        <fullName evidence="3">Uncharacterized protein</fullName>
    </submittedName>
</protein>
<organism evidence="3">
    <name type="scientific">uncultured Caudovirales phage</name>
    <dbReference type="NCBI Taxonomy" id="2100421"/>
    <lineage>
        <taxon>Viruses</taxon>
        <taxon>Duplodnaviria</taxon>
        <taxon>Heunggongvirae</taxon>
        <taxon>Uroviricota</taxon>
        <taxon>Caudoviricetes</taxon>
        <taxon>Peduoviridae</taxon>
        <taxon>Maltschvirus</taxon>
        <taxon>Maltschvirus maltsch</taxon>
    </lineage>
</organism>
<evidence type="ECO:0000313" key="3">
    <source>
        <dbReference type="EMBL" id="CAB5219035.1"/>
    </source>
</evidence>
<feature type="transmembrane region" description="Helical" evidence="2">
    <location>
        <begin position="240"/>
        <end position="267"/>
    </location>
</feature>
<evidence type="ECO:0000256" key="1">
    <source>
        <dbReference type="SAM" id="Coils"/>
    </source>
</evidence>
<feature type="transmembrane region" description="Helical" evidence="2">
    <location>
        <begin position="288"/>
        <end position="307"/>
    </location>
</feature>
<sequence length="692" mass="71825">MANFVNVVISGNAGPLKTALNSATVNMSQFQKKVATGFILAGAAATAFAVSAIKAAAKDQEALRNLERQLRSSANATDAQIASAEKYLKVAGRASAFGKSALIPGYQSLVLATHDVTKAQSIMNVALDTARARNLDVSTVADALGKAYAGNTRALRSLSPELKKAIADGASFSDVIKILNKNFGGAAAEYAKTFNGRIEILGNTMKSLKKQIGAALLPIVESFIPTFQKAADVLAGNPKLVMAVTVVVGGLSAAFITASVALAGYTLATKVAQIATLALGVEVTRTQAALGIIGVALTAAGLAYAFFSGKSANSTDTLGKFNEALFTSGEAQKNAITDLIKSNRAYGNLAYIIGKTSKETDSFQKLIAGQFSDLTTWYVALDSAAAAHKSLATGMKINGKLYTISAGDVKIYRDAIKDLIKASEEYKNQQAALKLLGLDEATKAQEEAAKKLADANAKRFEAFKKTLSNAKKGIRDYAASISSAVSATISLATALQTANDANATQQENIAKALEDRRKAYEELDQAKANRDIMAYNKALTDVAASEKAVTEAQQAKPTDYTAVFRTQIEAAKKFAGLLQQLIGAGLKKPGVAQLLDLGPVAGAQVAADLLAGTSGMTVTSLNTDLAAVAAAGTAAGMAVPGAQAALTATPKNNYTITVNAGVGDKTEIGKQVVAALQQYEARFGAIPVKVKK</sequence>
<reference evidence="3" key="1">
    <citation type="submission" date="2020-05" db="EMBL/GenBank/DDBJ databases">
        <authorList>
            <person name="Chiriac C."/>
            <person name="Salcher M."/>
            <person name="Ghai R."/>
            <person name="Kavagutti S V."/>
        </authorList>
    </citation>
    <scope>NUCLEOTIDE SEQUENCE</scope>
</reference>
<feature type="transmembrane region" description="Helical" evidence="2">
    <location>
        <begin position="34"/>
        <end position="57"/>
    </location>
</feature>
<feature type="transmembrane region" description="Helical" evidence="2">
    <location>
        <begin position="212"/>
        <end position="228"/>
    </location>
</feature>
<evidence type="ECO:0000256" key="2">
    <source>
        <dbReference type="SAM" id="Phobius"/>
    </source>
</evidence>
<keyword evidence="2" id="KW-1133">Transmembrane helix</keyword>
<proteinExistence type="predicted"/>
<gene>
    <name evidence="3" type="ORF">UFOVP227_22</name>
</gene>
<feature type="coiled-coil region" evidence="1">
    <location>
        <begin position="409"/>
        <end position="458"/>
    </location>
</feature>